<dbReference type="PANTHER" id="PTHR23028:SF53">
    <property type="entry name" value="ACYL_TRANSF_3 DOMAIN-CONTAINING PROTEIN"/>
    <property type="match status" value="1"/>
</dbReference>
<dbReference type="PANTHER" id="PTHR23028">
    <property type="entry name" value="ACETYLTRANSFERASE"/>
    <property type="match status" value="1"/>
</dbReference>
<dbReference type="InterPro" id="IPR050879">
    <property type="entry name" value="Acyltransferase_3"/>
</dbReference>
<keyword evidence="3" id="KW-0012">Acyltransferase</keyword>
<name>A0A6P0HF45_9ACTN</name>
<keyword evidence="3" id="KW-0808">Transferase</keyword>
<evidence type="ECO:0000313" key="4">
    <source>
        <dbReference type="Proteomes" id="UP000468687"/>
    </source>
</evidence>
<dbReference type="RefSeq" id="WP_163770268.1">
    <property type="nucleotide sequence ID" value="NZ_JAAGXA010000001.1"/>
</dbReference>
<keyword evidence="1" id="KW-1133">Transmembrane helix</keyword>
<feature type="transmembrane region" description="Helical" evidence="1">
    <location>
        <begin position="267"/>
        <end position="286"/>
    </location>
</feature>
<dbReference type="Pfam" id="PF01757">
    <property type="entry name" value="Acyl_transf_3"/>
    <property type="match status" value="1"/>
</dbReference>
<accession>A0A6P0HF45</accession>
<reference evidence="3 4" key="1">
    <citation type="journal article" date="2014" name="Int. J. Syst. Evol. Microbiol.">
        <title>Nocardioides zeae sp. nov., isolated from the stem of Zea mays.</title>
        <authorList>
            <person name="Glaeser S.P."/>
            <person name="McInroy J.A."/>
            <person name="Busse H.J."/>
            <person name="Kampfer P."/>
        </authorList>
    </citation>
    <scope>NUCLEOTIDE SEQUENCE [LARGE SCALE GENOMIC DNA]</scope>
    <source>
        <strain evidence="3 4">JCM 30728</strain>
    </source>
</reference>
<dbReference type="Proteomes" id="UP000468687">
    <property type="component" value="Unassembled WGS sequence"/>
</dbReference>
<feature type="transmembrane region" description="Helical" evidence="1">
    <location>
        <begin position="298"/>
        <end position="318"/>
    </location>
</feature>
<dbReference type="GO" id="GO:0016747">
    <property type="term" value="F:acyltransferase activity, transferring groups other than amino-acyl groups"/>
    <property type="evidence" value="ECO:0007669"/>
    <property type="project" value="InterPro"/>
</dbReference>
<evidence type="ECO:0000256" key="1">
    <source>
        <dbReference type="SAM" id="Phobius"/>
    </source>
</evidence>
<keyword evidence="4" id="KW-1185">Reference proteome</keyword>
<evidence type="ECO:0000313" key="3">
    <source>
        <dbReference type="EMBL" id="NEN76917.1"/>
    </source>
</evidence>
<gene>
    <name evidence="3" type="ORF">G3T38_01360</name>
</gene>
<comment type="caution">
    <text evidence="3">The sequence shown here is derived from an EMBL/GenBank/DDBJ whole genome shotgun (WGS) entry which is preliminary data.</text>
</comment>
<keyword evidence="1" id="KW-0812">Transmembrane</keyword>
<dbReference type="GO" id="GO:0009103">
    <property type="term" value="P:lipopolysaccharide biosynthetic process"/>
    <property type="evidence" value="ECO:0007669"/>
    <property type="project" value="TreeGrafter"/>
</dbReference>
<feature type="transmembrane region" description="Helical" evidence="1">
    <location>
        <begin position="155"/>
        <end position="174"/>
    </location>
</feature>
<dbReference type="InterPro" id="IPR002656">
    <property type="entry name" value="Acyl_transf_3_dom"/>
</dbReference>
<dbReference type="AlphaFoldDB" id="A0A6P0HF45"/>
<feature type="transmembrane region" description="Helical" evidence="1">
    <location>
        <begin position="73"/>
        <end position="91"/>
    </location>
</feature>
<feature type="transmembrane region" description="Helical" evidence="1">
    <location>
        <begin position="32"/>
        <end position="52"/>
    </location>
</feature>
<feature type="transmembrane region" description="Helical" evidence="1">
    <location>
        <begin position="208"/>
        <end position="228"/>
    </location>
</feature>
<dbReference type="EMBL" id="JAAGXA010000001">
    <property type="protein sequence ID" value="NEN76917.1"/>
    <property type="molecule type" value="Genomic_DNA"/>
</dbReference>
<feature type="domain" description="Acyltransferase 3" evidence="2">
    <location>
        <begin position="4"/>
        <end position="310"/>
    </location>
</feature>
<feature type="transmembrane region" description="Helical" evidence="1">
    <location>
        <begin position="234"/>
        <end position="255"/>
    </location>
</feature>
<protein>
    <submittedName>
        <fullName evidence="3">Acyltransferase</fullName>
    </submittedName>
</protein>
<keyword evidence="1" id="KW-0472">Membrane</keyword>
<proteinExistence type="predicted"/>
<dbReference type="GO" id="GO:0016020">
    <property type="term" value="C:membrane"/>
    <property type="evidence" value="ECO:0007669"/>
    <property type="project" value="TreeGrafter"/>
</dbReference>
<feature type="transmembrane region" description="Helical" evidence="1">
    <location>
        <begin position="124"/>
        <end position="148"/>
    </location>
</feature>
<sequence>MRVAGIDLLRGLAVGLVIGRHAVPDLLPGAGVVGVVMFFALSGYLITGVLLTEATATGRVRFGRFYARRAARLVPALVVLVAAVALVTLLLDPLGDRDELGRTVLVALTWTANLPIDQGSDATFHLWTLATEEQFYLLWPAVLLLAVARERVGTALVAVAAVCLLACSATLVWLADDPDLAYALPTSWAVCFVVGAAARVLVERRPHLVVPAAAVPAALVGLGLLAVVPLRGHALTYLAGGPAIAALTAVLLLAWRSWSPAPRALAPLVWLGTVSYGAYLWSYPLTLWLRAALAHEEVAGVLAAGLTLLAAAASWHGVERPAAAWWRTRERAAEPVRVGVPS</sequence>
<evidence type="ECO:0000259" key="2">
    <source>
        <dbReference type="Pfam" id="PF01757"/>
    </source>
</evidence>
<feature type="transmembrane region" description="Helical" evidence="1">
    <location>
        <begin position="180"/>
        <end position="201"/>
    </location>
</feature>
<organism evidence="3 4">
    <name type="scientific">Nocardioides zeae</name>
    <dbReference type="NCBI Taxonomy" id="1457234"/>
    <lineage>
        <taxon>Bacteria</taxon>
        <taxon>Bacillati</taxon>
        <taxon>Actinomycetota</taxon>
        <taxon>Actinomycetes</taxon>
        <taxon>Propionibacteriales</taxon>
        <taxon>Nocardioidaceae</taxon>
        <taxon>Nocardioides</taxon>
    </lineage>
</organism>